<evidence type="ECO:0000256" key="9">
    <source>
        <dbReference type="PROSITE-ProRule" id="PRU01360"/>
    </source>
</evidence>
<evidence type="ECO:0000256" key="6">
    <source>
        <dbReference type="ARBA" id="ARBA00023077"/>
    </source>
</evidence>
<dbReference type="EMBL" id="BMGZ01000003">
    <property type="protein sequence ID" value="GGI00504.1"/>
    <property type="molecule type" value="Genomic_DNA"/>
</dbReference>
<feature type="chain" id="PRO_5035243332" evidence="12">
    <location>
        <begin position="32"/>
        <end position="867"/>
    </location>
</feature>
<keyword evidence="5 12" id="KW-0732">Signal</keyword>
<dbReference type="RefSeq" id="WP_155141675.1">
    <property type="nucleotide sequence ID" value="NZ_BMGZ01000003.1"/>
</dbReference>
<dbReference type="PANTHER" id="PTHR40980">
    <property type="entry name" value="PLUG DOMAIN-CONTAINING PROTEIN"/>
    <property type="match status" value="1"/>
</dbReference>
<dbReference type="Pfam" id="PF00593">
    <property type="entry name" value="TonB_dep_Rec_b-barrel"/>
    <property type="match status" value="1"/>
</dbReference>
<evidence type="ECO:0000256" key="1">
    <source>
        <dbReference type="ARBA" id="ARBA00004571"/>
    </source>
</evidence>
<keyword evidence="2 9" id="KW-0813">Transport</keyword>
<evidence type="ECO:0000259" key="14">
    <source>
        <dbReference type="Pfam" id="PF07715"/>
    </source>
</evidence>
<evidence type="ECO:0000256" key="4">
    <source>
        <dbReference type="ARBA" id="ARBA00022692"/>
    </source>
</evidence>
<feature type="domain" description="TonB-dependent receptor-like beta-barrel" evidence="13">
    <location>
        <begin position="404"/>
        <end position="833"/>
    </location>
</feature>
<dbReference type="Proteomes" id="UP000621856">
    <property type="component" value="Unassembled WGS sequence"/>
</dbReference>
<dbReference type="CDD" id="cd01347">
    <property type="entry name" value="ligand_gated_channel"/>
    <property type="match status" value="1"/>
</dbReference>
<dbReference type="InterPro" id="IPR037066">
    <property type="entry name" value="Plug_dom_sf"/>
</dbReference>
<dbReference type="InterPro" id="IPR000531">
    <property type="entry name" value="Beta-barrel_TonB"/>
</dbReference>
<dbReference type="AlphaFoldDB" id="A0A8J3A3Z9"/>
<evidence type="ECO:0000313" key="18">
    <source>
        <dbReference type="Proteomes" id="UP000818603"/>
    </source>
</evidence>
<dbReference type="Pfam" id="PF07715">
    <property type="entry name" value="Plug"/>
    <property type="match status" value="1"/>
</dbReference>
<evidence type="ECO:0000313" key="15">
    <source>
        <dbReference type="EMBL" id="GGI00504.1"/>
    </source>
</evidence>
<protein>
    <submittedName>
        <fullName evidence="15">TonB-dependent receptor</fullName>
    </submittedName>
</protein>
<sequence length="867" mass="95387">MRSPSFSGSFLKSLLVSTISVGTLTTSLAMAQEEVEAVDGDTIVVTGQALSLKRSLDVKRDAENIVDASVQDDIGRLPDLNTAAVIRRISGVAVQNDQAEARFPVIRGLNPTYNRTTIDGGIVSSPERGGAGRSVPLDVIPASLLSRLEVVKSVTPEMDANAIGGTINVITRSAFNEDSPFFYGSAFVGWHEQSGDGGTLDGDERKQPWRLNFATGKRFGADEQFGLVLGFDYSIRNFEIPQIEVDDADYTEFDDAGNNVGIGNGNGIIVPTNNRLFFYNNTRERIGGTAKLEWQPTEALDFALSGLYTKFNDDERRDEFTYELGTSGASSQPDTITDQTPVSGVTEDGYGFVGIGRFTLNREISNIQSTVEWRASDMTTFDGRLTYSTASLENPESTEGFRTDNSFGARYDTSDFFNRYSPLDPQGFYDPESYAFTNRGELDRFAEDEIFEAAGNAKFDLSEAFTVKTGGVFRDRQKEEGFDFARFVANDGFSYTLADVVDRTLADTEFQGNQQFTFRIDSEGANDFFRTNNGSFTQSASSTSGSTAEEQVYAGYLQGTYRFPQGFVTGGLRYERTEWEGGPAGADTVSGEYDNWLPSVVAKYNISDDIVLRAAASQAIGRPDISTLTRGQSLNLTDLSVSRSNPDLQPRKSTNFDVSAEWYIPDGILAVGVFAKDIEDEIFTRTSQTSLTIDGQLFDTVTQPENASSAEILGFEAQYSQVLSFLPAPWDGLGVGANMTILDTDFEIPLADGSTRSTGLFQQPDTIYNLVAFYENDHFEVRGSYNWTGEFLDTINAENPNLDEYWDDRGQFDMQVRVNISEKLSLVAEGVNLTDEGRTELTGPGARFLQEDARFGRTFWLGANFAM</sequence>
<reference evidence="16 18" key="2">
    <citation type="submission" date="2020-02" db="EMBL/GenBank/DDBJ databases">
        <title>Genome sequence of Parvularcula flava strain NH6-79.</title>
        <authorList>
            <person name="Abdul Karim M.H."/>
            <person name="Lam M.Q."/>
            <person name="Chen S.J."/>
            <person name="Yahya A."/>
            <person name="Shahir S."/>
            <person name="Shamsir M.S."/>
            <person name="Chong C.S."/>
        </authorList>
    </citation>
    <scope>NUCLEOTIDE SEQUENCE [LARGE SCALE GENOMIC DNA]</scope>
    <source>
        <strain evidence="16 18">NH6-79</strain>
    </source>
</reference>
<dbReference type="InterPro" id="IPR012910">
    <property type="entry name" value="Plug_dom"/>
</dbReference>
<keyword evidence="3 9" id="KW-1134">Transmembrane beta strand</keyword>
<keyword evidence="8 9" id="KW-0998">Cell outer membrane</keyword>
<comment type="similarity">
    <text evidence="9 11">Belongs to the TonB-dependent receptor family.</text>
</comment>
<evidence type="ECO:0000256" key="12">
    <source>
        <dbReference type="SAM" id="SignalP"/>
    </source>
</evidence>
<dbReference type="SUPFAM" id="SSF56935">
    <property type="entry name" value="Porins"/>
    <property type="match status" value="1"/>
</dbReference>
<keyword evidence="6 10" id="KW-0798">TonB box</keyword>
<feature type="short sequence motif" description="TonB box" evidence="10">
    <location>
        <begin position="42"/>
        <end position="48"/>
    </location>
</feature>
<evidence type="ECO:0000313" key="16">
    <source>
        <dbReference type="EMBL" id="NHK29037.1"/>
    </source>
</evidence>
<dbReference type="Proteomes" id="UP000818603">
    <property type="component" value="Unassembled WGS sequence"/>
</dbReference>
<evidence type="ECO:0000256" key="8">
    <source>
        <dbReference type="ARBA" id="ARBA00023237"/>
    </source>
</evidence>
<dbReference type="NCBIfam" id="TIGR01782">
    <property type="entry name" value="TonB-Xanth-Caul"/>
    <property type="match status" value="1"/>
</dbReference>
<organism evidence="15 17">
    <name type="scientific">Aquisalinus luteolus</name>
    <dbReference type="NCBI Taxonomy" id="1566827"/>
    <lineage>
        <taxon>Bacteria</taxon>
        <taxon>Pseudomonadati</taxon>
        <taxon>Pseudomonadota</taxon>
        <taxon>Alphaproteobacteria</taxon>
        <taxon>Parvularculales</taxon>
        <taxon>Parvularculaceae</taxon>
        <taxon>Aquisalinus</taxon>
    </lineage>
</organism>
<dbReference type="PROSITE" id="PS52016">
    <property type="entry name" value="TONB_DEPENDENT_REC_3"/>
    <property type="match status" value="1"/>
</dbReference>
<dbReference type="InterPro" id="IPR010104">
    <property type="entry name" value="TonB_rcpt_bac"/>
</dbReference>
<dbReference type="GO" id="GO:0009279">
    <property type="term" value="C:cell outer membrane"/>
    <property type="evidence" value="ECO:0007669"/>
    <property type="project" value="UniProtKB-SubCell"/>
</dbReference>
<dbReference type="PANTHER" id="PTHR40980:SF4">
    <property type="entry name" value="TONB-DEPENDENT RECEPTOR-LIKE BETA-BARREL DOMAIN-CONTAINING PROTEIN"/>
    <property type="match status" value="1"/>
</dbReference>
<evidence type="ECO:0000259" key="13">
    <source>
        <dbReference type="Pfam" id="PF00593"/>
    </source>
</evidence>
<dbReference type="Gene3D" id="2.40.170.20">
    <property type="entry name" value="TonB-dependent receptor, beta-barrel domain"/>
    <property type="match status" value="1"/>
</dbReference>
<dbReference type="InterPro" id="IPR039426">
    <property type="entry name" value="TonB-dep_rcpt-like"/>
</dbReference>
<evidence type="ECO:0000256" key="11">
    <source>
        <dbReference type="RuleBase" id="RU003357"/>
    </source>
</evidence>
<keyword evidence="4 9" id="KW-0812">Transmembrane</keyword>
<evidence type="ECO:0000256" key="10">
    <source>
        <dbReference type="PROSITE-ProRule" id="PRU10143"/>
    </source>
</evidence>
<keyword evidence="7 9" id="KW-0472">Membrane</keyword>
<reference evidence="15" key="3">
    <citation type="submission" date="2020-09" db="EMBL/GenBank/DDBJ databases">
        <authorList>
            <person name="Sun Q."/>
            <person name="Zhou Y."/>
        </authorList>
    </citation>
    <scope>NUCLEOTIDE SEQUENCE</scope>
    <source>
        <strain evidence="15">CGMCC 1.14984</strain>
    </source>
</reference>
<dbReference type="PROSITE" id="PS00430">
    <property type="entry name" value="TONB_DEPENDENT_REC_1"/>
    <property type="match status" value="1"/>
</dbReference>
<keyword evidence="15" id="KW-0675">Receptor</keyword>
<comment type="caution">
    <text evidence="15">The sequence shown here is derived from an EMBL/GenBank/DDBJ whole genome shotgun (WGS) entry which is preliminary data.</text>
</comment>
<dbReference type="Gene3D" id="2.170.130.10">
    <property type="entry name" value="TonB-dependent receptor, plug domain"/>
    <property type="match status" value="1"/>
</dbReference>
<dbReference type="EMBL" id="VCJR02000003">
    <property type="protein sequence ID" value="NHK29037.1"/>
    <property type="molecule type" value="Genomic_DNA"/>
</dbReference>
<gene>
    <name evidence="16" type="ORF">FF098_014030</name>
    <name evidence="15" type="ORF">GCM10011355_28950</name>
</gene>
<proteinExistence type="inferred from homology"/>
<dbReference type="InterPro" id="IPR036942">
    <property type="entry name" value="Beta-barrel_TonB_sf"/>
</dbReference>
<reference evidence="15" key="1">
    <citation type="journal article" date="2014" name="Int. J. Syst. Evol. Microbiol.">
        <title>Complete genome sequence of Corynebacterium casei LMG S-19264T (=DSM 44701T), isolated from a smear-ripened cheese.</title>
        <authorList>
            <consortium name="US DOE Joint Genome Institute (JGI-PGF)"/>
            <person name="Walter F."/>
            <person name="Albersmeier A."/>
            <person name="Kalinowski J."/>
            <person name="Ruckert C."/>
        </authorList>
    </citation>
    <scope>NUCLEOTIDE SEQUENCE</scope>
    <source>
        <strain evidence="15">CGMCC 1.14984</strain>
    </source>
</reference>
<feature type="signal peptide" evidence="12">
    <location>
        <begin position="1"/>
        <end position="31"/>
    </location>
</feature>
<feature type="domain" description="TonB-dependent receptor plug" evidence="14">
    <location>
        <begin position="59"/>
        <end position="166"/>
    </location>
</feature>
<evidence type="ECO:0000256" key="2">
    <source>
        <dbReference type="ARBA" id="ARBA00022448"/>
    </source>
</evidence>
<comment type="subcellular location">
    <subcellularLocation>
        <location evidence="1 9">Cell outer membrane</location>
        <topology evidence="1 9">Multi-pass membrane protein</topology>
    </subcellularLocation>
</comment>
<accession>A0A8J3A3Z9</accession>
<name>A0A8J3A3Z9_9PROT</name>
<evidence type="ECO:0000256" key="7">
    <source>
        <dbReference type="ARBA" id="ARBA00023136"/>
    </source>
</evidence>
<evidence type="ECO:0000313" key="17">
    <source>
        <dbReference type="Proteomes" id="UP000621856"/>
    </source>
</evidence>
<dbReference type="InterPro" id="IPR010916">
    <property type="entry name" value="TonB_box_CS"/>
</dbReference>
<evidence type="ECO:0000256" key="3">
    <source>
        <dbReference type="ARBA" id="ARBA00022452"/>
    </source>
</evidence>
<evidence type="ECO:0000256" key="5">
    <source>
        <dbReference type="ARBA" id="ARBA00022729"/>
    </source>
</evidence>
<keyword evidence="18" id="KW-1185">Reference proteome</keyword>